<evidence type="ECO:0008006" key="3">
    <source>
        <dbReference type="Google" id="ProtNLM"/>
    </source>
</evidence>
<keyword evidence="2" id="KW-1185">Reference proteome</keyword>
<sequence length="618" mass="67785">MDRLRDRTGLPSSADRRAWEEVDSATLDRIRHEAETERTNPWSDPTASLFARFVRDGDRTEYERAVDARQQRLTRATVLAAVTRADAWVDEAADGVVVLCEQSTWCLPAHDETHGRTGDLLPDVSAPTLDLGAGEIAAQLAVADRLLGEDWDLRWPGLRARIRNEVETRVLAPFESRDDLWWLGYSREVNNWNPWILGNVLLAAVLLLDDADRFARLTARALESLDRYVATLPADGAIDEGVTYWWNGAARMLEALDLLSRVTLGGLDGAALPLVAELLRFPLRMQLGDDWYVNVGDGRARSRGGEPWQVAFHWGRVLDDRRVVDWARGARRPGHPVASATGGLPRLVRALVDASWREAVPSAPPYPRRVWLPSVQVLVCREREGDPSGLTLAVKGGDNGESHNHKDVGSFLVAVGGRPLLVDVGKPTYTAQTFSAGRYGIRAMQSGWHNVPAPHGLEQGEGRDVGARVEGVPPDGEPLVTAGVATGVDRSARAGVRLDLTGAYPLGEDERWLRSFDLVSESRIEVVDTWRLEPAGGAPAAFLHLVAAGDVRIVDDRVVVRSDDRAISISSGGVVPTLEEWRLDDPELVAVWGARLTRLRYPLQEPSGSVTTVVEAVS</sequence>
<protein>
    <recommendedName>
        <fullName evidence="3">Heparinase</fullName>
    </recommendedName>
</protein>
<dbReference type="RefSeq" id="WP_085018698.1">
    <property type="nucleotide sequence ID" value="NZ_BMHD01000001.1"/>
</dbReference>
<dbReference type="Gene3D" id="2.70.98.70">
    <property type="match status" value="1"/>
</dbReference>
<dbReference type="STRING" id="1619308.B5808_04450"/>
<dbReference type="EMBL" id="CP020715">
    <property type="protein sequence ID" value="ARJ04557.1"/>
    <property type="molecule type" value="Genomic_DNA"/>
</dbReference>
<organism evidence="1 2">
    <name type="scientific">Cnuibacter physcomitrellae</name>
    <dbReference type="NCBI Taxonomy" id="1619308"/>
    <lineage>
        <taxon>Bacteria</taxon>
        <taxon>Bacillati</taxon>
        <taxon>Actinomycetota</taxon>
        <taxon>Actinomycetes</taxon>
        <taxon>Micrococcales</taxon>
        <taxon>Microbacteriaceae</taxon>
        <taxon>Cnuibacter</taxon>
    </lineage>
</organism>
<dbReference type="Gene3D" id="1.50.10.100">
    <property type="entry name" value="Chondroitin AC/alginate lyase"/>
    <property type="match status" value="1"/>
</dbReference>
<name>A0A1X9LHE7_9MICO</name>
<proteinExistence type="predicted"/>
<gene>
    <name evidence="1" type="ORF">B5808_04450</name>
</gene>
<dbReference type="InterPro" id="IPR008929">
    <property type="entry name" value="Chondroitin_lyas"/>
</dbReference>
<accession>A0A1X9LHE7</accession>
<evidence type="ECO:0000313" key="2">
    <source>
        <dbReference type="Proteomes" id="UP000192775"/>
    </source>
</evidence>
<dbReference type="Proteomes" id="UP000192775">
    <property type="component" value="Chromosome"/>
</dbReference>
<reference evidence="1 2" key="1">
    <citation type="submission" date="2017-04" db="EMBL/GenBank/DDBJ databases">
        <authorList>
            <person name="Afonso C.L."/>
            <person name="Miller P.J."/>
            <person name="Scott M.A."/>
            <person name="Spackman E."/>
            <person name="Goraichik I."/>
            <person name="Dimitrov K.M."/>
            <person name="Suarez D.L."/>
            <person name="Swayne D.E."/>
        </authorList>
    </citation>
    <scope>NUCLEOTIDE SEQUENCE [LARGE SCALE GENOMIC DNA]</scope>
    <source>
        <strain evidence="2">XA(T)</strain>
    </source>
</reference>
<dbReference type="AlphaFoldDB" id="A0A1X9LHE7"/>
<dbReference type="SUPFAM" id="SSF48230">
    <property type="entry name" value="Chondroitin AC/alginate lyase"/>
    <property type="match status" value="1"/>
</dbReference>
<evidence type="ECO:0000313" key="1">
    <source>
        <dbReference type="EMBL" id="ARJ04557.1"/>
    </source>
</evidence>
<dbReference type="KEGG" id="cphy:B5808_04450"/>